<dbReference type="SMART" id="SM00582">
    <property type="entry name" value="RPR"/>
    <property type="match status" value="1"/>
</dbReference>
<keyword evidence="4 6" id="KW-0472">Membrane</keyword>
<dbReference type="SUPFAM" id="SSF144091">
    <property type="entry name" value="Rhomboid-like"/>
    <property type="match status" value="1"/>
</dbReference>
<feature type="transmembrane region" description="Helical" evidence="6">
    <location>
        <begin position="39"/>
        <end position="58"/>
    </location>
</feature>
<organism evidence="8 9">
    <name type="scientific">Auxenochlorella protothecoides</name>
    <name type="common">Green microalga</name>
    <name type="synonym">Chlorella protothecoides</name>
    <dbReference type="NCBI Taxonomy" id="3075"/>
    <lineage>
        <taxon>Eukaryota</taxon>
        <taxon>Viridiplantae</taxon>
        <taxon>Chlorophyta</taxon>
        <taxon>core chlorophytes</taxon>
        <taxon>Trebouxiophyceae</taxon>
        <taxon>Chlorellales</taxon>
        <taxon>Chlorellaceae</taxon>
        <taxon>Auxenochlorella</taxon>
    </lineage>
</organism>
<evidence type="ECO:0000256" key="6">
    <source>
        <dbReference type="SAM" id="Phobius"/>
    </source>
</evidence>
<dbReference type="InterPro" id="IPR035952">
    <property type="entry name" value="Rhomboid-like_sf"/>
</dbReference>
<dbReference type="AlphaFoldDB" id="A0A3M7KS19"/>
<comment type="caution">
    <text evidence="8">The sequence shown here is derived from an EMBL/GenBank/DDBJ whole genome shotgun (WGS) entry which is preliminary data.</text>
</comment>
<reference evidence="9" key="1">
    <citation type="journal article" date="2018" name="Algal Res.">
        <title>Characterization of plant carbon substrate utilization by Auxenochlorella protothecoides.</title>
        <authorList>
            <person name="Vogler B.W."/>
            <person name="Starkenburg S.R."/>
            <person name="Sudasinghe N."/>
            <person name="Schambach J.Y."/>
            <person name="Rollin J.A."/>
            <person name="Pattathil S."/>
            <person name="Barry A.N."/>
        </authorList>
    </citation>
    <scope>NUCLEOTIDE SEQUENCE [LARGE SCALE GENOMIC DNA]</scope>
    <source>
        <strain evidence="9">UTEX 25</strain>
    </source>
</reference>
<dbReference type="PANTHER" id="PTHR13377:SF3">
    <property type="entry name" value="TRANSMEMBRANE PROTEIN 115"/>
    <property type="match status" value="1"/>
</dbReference>
<proteinExistence type="predicted"/>
<dbReference type="Gene3D" id="1.25.40.90">
    <property type="match status" value="1"/>
</dbReference>
<feature type="region of interest" description="Disordered" evidence="5">
    <location>
        <begin position="448"/>
        <end position="495"/>
    </location>
</feature>
<dbReference type="Proteomes" id="UP000279271">
    <property type="component" value="Unassembled WGS sequence"/>
</dbReference>
<gene>
    <name evidence="8" type="ORF">APUTEX25_004806</name>
</gene>
<dbReference type="InterPro" id="IPR008942">
    <property type="entry name" value="ENTH_VHS"/>
</dbReference>
<dbReference type="GO" id="GO:0006890">
    <property type="term" value="P:retrograde vesicle-mediated transport, Golgi to endoplasmic reticulum"/>
    <property type="evidence" value="ECO:0007669"/>
    <property type="project" value="InterPro"/>
</dbReference>
<protein>
    <recommendedName>
        <fullName evidence="7">CID domain-containing protein</fullName>
    </recommendedName>
</protein>
<dbReference type="GO" id="GO:0005794">
    <property type="term" value="C:Golgi apparatus"/>
    <property type="evidence" value="ECO:0007669"/>
    <property type="project" value="TreeGrafter"/>
</dbReference>
<dbReference type="Pfam" id="PF04818">
    <property type="entry name" value="CID"/>
    <property type="match status" value="1"/>
</dbReference>
<evidence type="ECO:0000256" key="3">
    <source>
        <dbReference type="ARBA" id="ARBA00022989"/>
    </source>
</evidence>
<evidence type="ECO:0000256" key="1">
    <source>
        <dbReference type="ARBA" id="ARBA00004141"/>
    </source>
</evidence>
<keyword evidence="2 6" id="KW-0812">Transmembrane</keyword>
<dbReference type="PANTHER" id="PTHR13377">
    <property type="entry name" value="PLACENTAL PROTEIN 6"/>
    <property type="match status" value="1"/>
</dbReference>
<feature type="transmembrane region" description="Helical" evidence="6">
    <location>
        <begin position="12"/>
        <end position="33"/>
    </location>
</feature>
<dbReference type="PROSITE" id="PS51391">
    <property type="entry name" value="CID"/>
    <property type="match status" value="1"/>
</dbReference>
<dbReference type="InterPro" id="IPR013861">
    <property type="entry name" value="TMEM115/Pdh1/Rbl19"/>
</dbReference>
<name>A0A3M7KS19_AUXPR</name>
<evidence type="ECO:0000259" key="7">
    <source>
        <dbReference type="PROSITE" id="PS51391"/>
    </source>
</evidence>
<keyword evidence="3 6" id="KW-1133">Transmembrane helix</keyword>
<feature type="domain" description="CID" evidence="7">
    <location>
        <begin position="302"/>
        <end position="445"/>
    </location>
</feature>
<comment type="subcellular location">
    <subcellularLocation>
        <location evidence="1">Membrane</location>
        <topology evidence="1">Multi-pass membrane protein</topology>
    </subcellularLocation>
</comment>
<feature type="region of interest" description="Disordered" evidence="5">
    <location>
        <begin position="585"/>
        <end position="636"/>
    </location>
</feature>
<evidence type="ECO:0000256" key="4">
    <source>
        <dbReference type="ARBA" id="ARBA00023136"/>
    </source>
</evidence>
<evidence type="ECO:0000256" key="2">
    <source>
        <dbReference type="ARBA" id="ARBA00022692"/>
    </source>
</evidence>
<dbReference type="GO" id="GO:0016020">
    <property type="term" value="C:membrane"/>
    <property type="evidence" value="ECO:0007669"/>
    <property type="project" value="UniProtKB-SubCell"/>
</dbReference>
<feature type="compositionally biased region" description="Gly residues" evidence="5">
    <location>
        <begin position="609"/>
        <end position="624"/>
    </location>
</feature>
<dbReference type="EMBL" id="QOKY01000198">
    <property type="protein sequence ID" value="RMZ53318.1"/>
    <property type="molecule type" value="Genomic_DNA"/>
</dbReference>
<feature type="compositionally biased region" description="Pro residues" evidence="5">
    <location>
        <begin position="457"/>
        <end position="471"/>
    </location>
</feature>
<sequence length="664" mass="70087">MRARLEAAAGSVPPVTRGLIGTLISGYLIQLIFPAAKTHLGLVLLTSLAAAAVLGRAVEGQLGGRETLVTLCSALVGASLCAWVWVTATFAVAVSTSSTAAARAGDALYDPILGFHGATAALLVALKQVVPENEVTLFSHFSFRFKYLPSLFVLVAAVFGVLTGRTLRTLPFVVGGTLASWAYLRFVQPQAGSGRGTPGADFSFASFFPEPVAPLAEQLAVLCSRLTGLRAAERSVPSVGSGLGLGGAVLPGTGAADAARRSFVDLARQKQAGNPEYGFLTGGDGAAFFTWRLFAAVNHLPADQPLAAGWAQVLAALSGSHTSIRASQEWFMACRQHAQGMAEMMLQASKATQEAAKQLHLLYLANDVLFKALPSRPTGSTPEADAVAEAFCPRLGTMLRHAFLAGGQTDEAQAPLLKMVNHWAEKRIYSQATIERMTMELLGLVPEPGPAAAAPSPGRPHPPLPAPPRSPPAAANGRTATGAWVSGRPPPAHVQAAPLAEPEPPGFDPMSFPPGLIPKLVEESLKVDPPYSPLTIRAVSEAGVPPPPQVDVYLSARLDKFYAQIADYRPSMQFVDLETEPPRRRTFVDRGTEERVHRTTVEPFDDGSGPRGSRGSGGAQGLGYGSAEPAEPSEQKVDVFNKYRSMLSGAYFEQIHRSLAKRGG</sequence>
<feature type="transmembrane region" description="Helical" evidence="6">
    <location>
        <begin position="147"/>
        <end position="164"/>
    </location>
</feature>
<evidence type="ECO:0000313" key="9">
    <source>
        <dbReference type="Proteomes" id="UP000279271"/>
    </source>
</evidence>
<evidence type="ECO:0000256" key="5">
    <source>
        <dbReference type="SAM" id="MobiDB-lite"/>
    </source>
</evidence>
<feature type="compositionally biased region" description="Basic and acidic residues" evidence="5">
    <location>
        <begin position="585"/>
        <end position="600"/>
    </location>
</feature>
<dbReference type="InterPro" id="IPR006569">
    <property type="entry name" value="CID_dom"/>
</dbReference>
<feature type="transmembrane region" description="Helical" evidence="6">
    <location>
        <begin position="70"/>
        <end position="95"/>
    </location>
</feature>
<feature type="transmembrane region" description="Helical" evidence="6">
    <location>
        <begin position="107"/>
        <end position="126"/>
    </location>
</feature>
<evidence type="ECO:0000313" key="8">
    <source>
        <dbReference type="EMBL" id="RMZ53318.1"/>
    </source>
</evidence>
<accession>A0A3M7KS19</accession>